<sequence>MTGLSRRNVLTLVGSGAAAGLVPWRSFAQQAAAPSLPAQSSGGVAAASGRRHGLSIFGDLRYGPDFTHFDYVEPAAPKGGRMVMQPPSWGWNQNTQTFNTLNSFVLQGDAPPRMELTFDTLMVSAADEPDSLYGLLAEAVELSADGNELRFFLRQEPKFSDGSRVTAADVAWSLTTLKEKGHPVTALPMRQMASAEAAGEREVLVRFTGHQSRELKLLIAQLPIFSEAWWAGRDFGASTMEPILGSGPYKVGAMSPGSFIEYARVPDYWAADLPVRRGQNNFDVLRIEFYREREAEFQAFAKGLVTFREEFTAKTWATGYTFPAVTSGQVRKKSFPGEKGPDYQAWYINTRRAKFADPRTRQALGMVFDFEWTNANLFFNSYSRTTSYFESSDYAATGVPSAEELALLEPFREKLPAVVFGEPPIPPVSDGSGRDRNLLRAASTLLAEAGWKRSGSGLVNAKGEALSVEFVIDSVVFQPVLGKYVDSLRAIGVAANVVLLDAAQYQRRQNAFDFDVIAARFTIGATPLEGLRNFLSSDAADAPGSQNYAGIKDAVVDAMIAKAMAATDRASHRAALSALDRVLRAGFYTVPQWHRDQHLVAYWDLFGAPSTKPDYGFPFETTWWFDPDKAARIGKSG</sequence>
<dbReference type="PIRSF" id="PIRSF002741">
    <property type="entry name" value="MppA"/>
    <property type="match status" value="1"/>
</dbReference>
<dbReference type="InterPro" id="IPR000914">
    <property type="entry name" value="SBP_5_dom"/>
</dbReference>
<dbReference type="Proteomes" id="UP000199647">
    <property type="component" value="Unassembled WGS sequence"/>
</dbReference>
<evidence type="ECO:0000259" key="4">
    <source>
        <dbReference type="Pfam" id="PF00496"/>
    </source>
</evidence>
<dbReference type="Gene3D" id="3.40.190.10">
    <property type="entry name" value="Periplasmic binding protein-like II"/>
    <property type="match status" value="1"/>
</dbReference>
<organism evidence="5 6">
    <name type="scientific">Faunimonas pinastri</name>
    <dbReference type="NCBI Taxonomy" id="1855383"/>
    <lineage>
        <taxon>Bacteria</taxon>
        <taxon>Pseudomonadati</taxon>
        <taxon>Pseudomonadota</taxon>
        <taxon>Alphaproteobacteria</taxon>
        <taxon>Hyphomicrobiales</taxon>
        <taxon>Afifellaceae</taxon>
        <taxon>Faunimonas</taxon>
    </lineage>
</organism>
<dbReference type="RefSeq" id="WP_092496393.1">
    <property type="nucleotide sequence ID" value="NZ_FOFG01000006.1"/>
</dbReference>
<feature type="domain" description="Solute-binding protein family 5" evidence="4">
    <location>
        <begin position="132"/>
        <end position="538"/>
    </location>
</feature>
<dbReference type="Pfam" id="PF00496">
    <property type="entry name" value="SBP_bac_5"/>
    <property type="match status" value="1"/>
</dbReference>
<dbReference type="GO" id="GO:0030288">
    <property type="term" value="C:outer membrane-bounded periplasmic space"/>
    <property type="evidence" value="ECO:0007669"/>
    <property type="project" value="TreeGrafter"/>
</dbReference>
<dbReference type="AlphaFoldDB" id="A0A1H9HE65"/>
<dbReference type="EMBL" id="FOFG01000006">
    <property type="protein sequence ID" value="SEQ60629.1"/>
    <property type="molecule type" value="Genomic_DNA"/>
</dbReference>
<dbReference type="OrthoDB" id="9803988at2"/>
<dbReference type="PANTHER" id="PTHR30290:SF64">
    <property type="entry name" value="ABC TRANSPORTER PERIPLASMIC BINDING PROTEIN"/>
    <property type="match status" value="1"/>
</dbReference>
<dbReference type="CDD" id="cd08497">
    <property type="entry name" value="MbnE-like"/>
    <property type="match status" value="1"/>
</dbReference>
<comment type="similarity">
    <text evidence="2">Belongs to the bacterial solute-binding protein 5 family.</text>
</comment>
<dbReference type="PANTHER" id="PTHR30290">
    <property type="entry name" value="PERIPLASMIC BINDING COMPONENT OF ABC TRANSPORTER"/>
    <property type="match status" value="1"/>
</dbReference>
<protein>
    <submittedName>
        <fullName evidence="5">Microcin C transport system substrate-binding protein</fullName>
    </submittedName>
</protein>
<comment type="subcellular location">
    <subcellularLocation>
        <location evidence="1">Periplasm</location>
    </subcellularLocation>
</comment>
<dbReference type="InterPro" id="IPR039424">
    <property type="entry name" value="SBP_5"/>
</dbReference>
<dbReference type="Gene3D" id="3.10.105.10">
    <property type="entry name" value="Dipeptide-binding Protein, Domain 3"/>
    <property type="match status" value="1"/>
</dbReference>
<gene>
    <name evidence="5" type="ORF">SAMN05216548_10615</name>
</gene>
<name>A0A1H9HE65_9HYPH</name>
<proteinExistence type="inferred from homology"/>
<evidence type="ECO:0000313" key="5">
    <source>
        <dbReference type="EMBL" id="SEQ60629.1"/>
    </source>
</evidence>
<dbReference type="InterPro" id="IPR030678">
    <property type="entry name" value="Peptide/Ni-bd"/>
</dbReference>
<evidence type="ECO:0000256" key="3">
    <source>
        <dbReference type="ARBA" id="ARBA00022729"/>
    </source>
</evidence>
<evidence type="ECO:0000313" key="6">
    <source>
        <dbReference type="Proteomes" id="UP000199647"/>
    </source>
</evidence>
<dbReference type="PROSITE" id="PS51318">
    <property type="entry name" value="TAT"/>
    <property type="match status" value="1"/>
</dbReference>
<dbReference type="SUPFAM" id="SSF53850">
    <property type="entry name" value="Periplasmic binding protein-like II"/>
    <property type="match status" value="1"/>
</dbReference>
<accession>A0A1H9HE65</accession>
<dbReference type="InterPro" id="IPR006311">
    <property type="entry name" value="TAT_signal"/>
</dbReference>
<reference evidence="5 6" key="1">
    <citation type="submission" date="2016-10" db="EMBL/GenBank/DDBJ databases">
        <authorList>
            <person name="de Groot N.N."/>
        </authorList>
    </citation>
    <scope>NUCLEOTIDE SEQUENCE [LARGE SCALE GENOMIC DNA]</scope>
    <source>
        <strain evidence="5 6">A52C2</strain>
    </source>
</reference>
<keyword evidence="6" id="KW-1185">Reference proteome</keyword>
<evidence type="ECO:0000256" key="2">
    <source>
        <dbReference type="ARBA" id="ARBA00005695"/>
    </source>
</evidence>
<dbReference type="GO" id="GO:1904680">
    <property type="term" value="F:peptide transmembrane transporter activity"/>
    <property type="evidence" value="ECO:0007669"/>
    <property type="project" value="TreeGrafter"/>
</dbReference>
<dbReference type="GO" id="GO:0042884">
    <property type="term" value="P:microcin transport"/>
    <property type="evidence" value="ECO:0007669"/>
    <property type="project" value="TreeGrafter"/>
</dbReference>
<dbReference type="GO" id="GO:0043190">
    <property type="term" value="C:ATP-binding cassette (ABC) transporter complex"/>
    <property type="evidence" value="ECO:0007669"/>
    <property type="project" value="InterPro"/>
</dbReference>
<dbReference type="GO" id="GO:0015833">
    <property type="term" value="P:peptide transport"/>
    <property type="evidence" value="ECO:0007669"/>
    <property type="project" value="TreeGrafter"/>
</dbReference>
<evidence type="ECO:0000256" key="1">
    <source>
        <dbReference type="ARBA" id="ARBA00004418"/>
    </source>
</evidence>
<keyword evidence="3" id="KW-0732">Signal</keyword>
<dbReference type="STRING" id="1855383.SAMN05216548_10615"/>